<evidence type="ECO:0000313" key="2">
    <source>
        <dbReference type="EMBL" id="MBL7633535.1"/>
    </source>
</evidence>
<accession>A0A937RRC3</accession>
<gene>
    <name evidence="2" type="ORF">I7412_41555</name>
</gene>
<keyword evidence="3" id="KW-1185">Reference proteome</keyword>
<dbReference type="PANTHER" id="PTHR46018">
    <property type="entry name" value="ZINC PHOSPHODIESTERASE ELAC PROTEIN 1"/>
    <property type="match status" value="1"/>
</dbReference>
<proteinExistence type="predicted"/>
<evidence type="ECO:0000313" key="3">
    <source>
        <dbReference type="Proteomes" id="UP000604475"/>
    </source>
</evidence>
<protein>
    <submittedName>
        <fullName evidence="2">MBL fold metallo-hydrolase</fullName>
    </submittedName>
</protein>
<dbReference type="RefSeq" id="WP_203006070.1">
    <property type="nucleotide sequence ID" value="NZ_JADWYU010000203.1"/>
</dbReference>
<dbReference type="CDD" id="cd07716">
    <property type="entry name" value="RNaseZ_short-form-like_MBL-fold"/>
    <property type="match status" value="1"/>
</dbReference>
<dbReference type="Proteomes" id="UP000604475">
    <property type="component" value="Unassembled WGS sequence"/>
</dbReference>
<dbReference type="Pfam" id="PF12706">
    <property type="entry name" value="Lactamase_B_2"/>
    <property type="match status" value="1"/>
</dbReference>
<dbReference type="AlphaFoldDB" id="A0A937RRC3"/>
<dbReference type="SMART" id="SM00849">
    <property type="entry name" value="Lactamase_B"/>
    <property type="match status" value="1"/>
</dbReference>
<sequence>MRLTVLGCRSGMPAGGQCSSSYLVETDSTRVLLDCGPGAMTALSAVMRPWDLDGVIISHLHLDHCYDLLPLGKAMLAGRVHRSMGSLMTIPTLPEMADYVDRLPVPLYVPRGGRETLNTLATLFPVTTIPLLDKAFEVAFEVREYTPGDLFTISDLEIGLHELRHAVPNCGIRVESSGGSLAYTGDTGFTDALVPLARNVDLLLSEATLAVPDGTAHGHLCATEAGTVARAAGVGQLVLTHFATAEARWLEARKADAERVFDGPVRLAAPAGQFDVRYSRKVMG</sequence>
<feature type="domain" description="Metallo-beta-lactamase" evidence="1">
    <location>
        <begin position="18"/>
        <end position="214"/>
    </location>
</feature>
<dbReference type="EMBL" id="JAEACQ010000386">
    <property type="protein sequence ID" value="MBL7633535.1"/>
    <property type="molecule type" value="Genomic_DNA"/>
</dbReference>
<dbReference type="InterPro" id="IPR001279">
    <property type="entry name" value="Metallo-B-lactamas"/>
</dbReference>
<comment type="caution">
    <text evidence="2">The sequence shown here is derived from an EMBL/GenBank/DDBJ whole genome shotgun (WGS) entry which is preliminary data.</text>
</comment>
<evidence type="ECO:0000259" key="1">
    <source>
        <dbReference type="SMART" id="SM00849"/>
    </source>
</evidence>
<dbReference type="PANTHER" id="PTHR46018:SF4">
    <property type="entry name" value="METALLO-HYDROLASE YHFI-RELATED"/>
    <property type="match status" value="1"/>
</dbReference>
<dbReference type="GO" id="GO:0042781">
    <property type="term" value="F:3'-tRNA processing endoribonuclease activity"/>
    <property type="evidence" value="ECO:0007669"/>
    <property type="project" value="TreeGrafter"/>
</dbReference>
<dbReference type="Gene3D" id="3.60.15.10">
    <property type="entry name" value="Ribonuclease Z/Hydroxyacylglutathione hydrolase-like"/>
    <property type="match status" value="1"/>
</dbReference>
<dbReference type="SUPFAM" id="SSF56281">
    <property type="entry name" value="Metallo-hydrolase/oxidoreductase"/>
    <property type="match status" value="1"/>
</dbReference>
<dbReference type="InterPro" id="IPR036866">
    <property type="entry name" value="RibonucZ/Hydroxyglut_hydro"/>
</dbReference>
<organism evidence="2 3">
    <name type="scientific">Frankia nepalensis</name>
    <dbReference type="NCBI Taxonomy" id="1836974"/>
    <lineage>
        <taxon>Bacteria</taxon>
        <taxon>Bacillati</taxon>
        <taxon>Actinomycetota</taxon>
        <taxon>Actinomycetes</taxon>
        <taxon>Frankiales</taxon>
        <taxon>Frankiaceae</taxon>
        <taxon>Frankia</taxon>
    </lineage>
</organism>
<name>A0A937RRC3_9ACTN</name>
<reference evidence="2" key="1">
    <citation type="submission" date="2020-12" db="EMBL/GenBank/DDBJ databases">
        <title>Genomic characterization of non-nitrogen-fixing Frankia strains.</title>
        <authorList>
            <person name="Carlos-Shanley C."/>
            <person name="Guerra T."/>
            <person name="Hahn D."/>
        </authorList>
    </citation>
    <scope>NUCLEOTIDE SEQUENCE</scope>
    <source>
        <strain evidence="2">CN6</strain>
    </source>
</reference>